<dbReference type="GO" id="GO:0009249">
    <property type="term" value="P:protein lipoylation"/>
    <property type="evidence" value="ECO:0007669"/>
    <property type="project" value="TreeGrafter"/>
</dbReference>
<comment type="caution">
    <text evidence="1">The sequence shown here is derived from an EMBL/GenBank/DDBJ whole genome shotgun (WGS) entry which is preliminary data.</text>
</comment>
<dbReference type="AlphaFoldDB" id="A0A540LUC4"/>
<dbReference type="PANTHER" id="PTHR11715:SF3">
    <property type="entry name" value="GLYCINE CLEAVAGE SYSTEM H PROTEIN-RELATED"/>
    <property type="match status" value="1"/>
</dbReference>
<gene>
    <name evidence="1" type="ORF">C1H46_024343</name>
</gene>
<proteinExistence type="predicted"/>
<reference evidence="1 2" key="1">
    <citation type="journal article" date="2019" name="G3 (Bethesda)">
        <title>Sequencing of a Wild Apple (Malus baccata) Genome Unravels the Differences Between Cultivated and Wild Apple Species Regarding Disease Resistance and Cold Tolerance.</title>
        <authorList>
            <person name="Chen X."/>
        </authorList>
    </citation>
    <scope>NUCLEOTIDE SEQUENCE [LARGE SCALE GENOMIC DNA]</scope>
    <source>
        <strain evidence="2">cv. Shandingzi</strain>
        <tissue evidence="1">Leaves</tissue>
    </source>
</reference>
<dbReference type="InterPro" id="IPR002930">
    <property type="entry name" value="GCV_H"/>
</dbReference>
<dbReference type="GO" id="GO:0019464">
    <property type="term" value="P:glycine decarboxylation via glycine cleavage system"/>
    <property type="evidence" value="ECO:0007669"/>
    <property type="project" value="InterPro"/>
</dbReference>
<dbReference type="STRING" id="106549.A0A540LUC4"/>
<dbReference type="Gene3D" id="2.40.50.100">
    <property type="match status" value="1"/>
</dbReference>
<dbReference type="EMBL" id="VIEB01000461">
    <property type="protein sequence ID" value="TQD90105.1"/>
    <property type="molecule type" value="Genomic_DNA"/>
</dbReference>
<evidence type="ECO:0000313" key="2">
    <source>
        <dbReference type="Proteomes" id="UP000315295"/>
    </source>
</evidence>
<protein>
    <submittedName>
        <fullName evidence="1">Uncharacterized protein</fullName>
    </submittedName>
</protein>
<dbReference type="InterPro" id="IPR033753">
    <property type="entry name" value="GCV_H/Fam206"/>
</dbReference>
<evidence type="ECO:0000313" key="1">
    <source>
        <dbReference type="EMBL" id="TQD90105.1"/>
    </source>
</evidence>
<dbReference type="InterPro" id="IPR011053">
    <property type="entry name" value="Single_hybrid_motif"/>
</dbReference>
<dbReference type="GO" id="GO:0005739">
    <property type="term" value="C:mitochondrion"/>
    <property type="evidence" value="ECO:0007669"/>
    <property type="project" value="TreeGrafter"/>
</dbReference>
<organism evidence="1 2">
    <name type="scientific">Malus baccata</name>
    <name type="common">Siberian crab apple</name>
    <name type="synonym">Pyrus baccata</name>
    <dbReference type="NCBI Taxonomy" id="106549"/>
    <lineage>
        <taxon>Eukaryota</taxon>
        <taxon>Viridiplantae</taxon>
        <taxon>Streptophyta</taxon>
        <taxon>Embryophyta</taxon>
        <taxon>Tracheophyta</taxon>
        <taxon>Spermatophyta</taxon>
        <taxon>Magnoliopsida</taxon>
        <taxon>eudicotyledons</taxon>
        <taxon>Gunneridae</taxon>
        <taxon>Pentapetalae</taxon>
        <taxon>rosids</taxon>
        <taxon>fabids</taxon>
        <taxon>Rosales</taxon>
        <taxon>Rosaceae</taxon>
        <taxon>Amygdaloideae</taxon>
        <taxon>Maleae</taxon>
        <taxon>Malus</taxon>
    </lineage>
</organism>
<dbReference type="SUPFAM" id="SSF51230">
    <property type="entry name" value="Single hybrid motif"/>
    <property type="match status" value="1"/>
</dbReference>
<sequence length="82" mass="9033">MNTSGCFLPQNPNHPQGFASVVKDFKYADSHEWVKDDGNCATVGITDHARNHLGDVHVELSEVGAAVKQPRLWSSRKCQGNQ</sequence>
<dbReference type="Proteomes" id="UP000315295">
    <property type="component" value="Unassembled WGS sequence"/>
</dbReference>
<dbReference type="Pfam" id="PF01597">
    <property type="entry name" value="GCV_H"/>
    <property type="match status" value="1"/>
</dbReference>
<name>A0A540LUC4_MALBA</name>
<dbReference type="GO" id="GO:0005960">
    <property type="term" value="C:glycine cleavage complex"/>
    <property type="evidence" value="ECO:0007669"/>
    <property type="project" value="InterPro"/>
</dbReference>
<keyword evidence="2" id="KW-1185">Reference proteome</keyword>
<accession>A0A540LUC4</accession>
<dbReference type="PANTHER" id="PTHR11715">
    <property type="entry name" value="GLYCINE CLEAVAGE SYSTEM H PROTEIN"/>
    <property type="match status" value="1"/>
</dbReference>